<reference evidence="4 5" key="1">
    <citation type="submission" date="2024-10" db="EMBL/GenBank/DDBJ databases">
        <title>The Natural Products Discovery Center: Release of the First 8490 Sequenced Strains for Exploring Actinobacteria Biosynthetic Diversity.</title>
        <authorList>
            <person name="Kalkreuter E."/>
            <person name="Kautsar S.A."/>
            <person name="Yang D."/>
            <person name="Bader C.D."/>
            <person name="Teijaro C.N."/>
            <person name="Fluegel L."/>
            <person name="Davis C.M."/>
            <person name="Simpson J.R."/>
            <person name="Lauterbach L."/>
            <person name="Steele A.D."/>
            <person name="Gui C."/>
            <person name="Meng S."/>
            <person name="Li G."/>
            <person name="Viehrig K."/>
            <person name="Ye F."/>
            <person name="Su P."/>
            <person name="Kiefer A.F."/>
            <person name="Nichols A."/>
            <person name="Cepeda A.J."/>
            <person name="Yan W."/>
            <person name="Fan B."/>
            <person name="Jiang Y."/>
            <person name="Adhikari A."/>
            <person name="Zheng C.-J."/>
            <person name="Schuster L."/>
            <person name="Cowan T.M."/>
            <person name="Smanski M.J."/>
            <person name="Chevrette M.G."/>
            <person name="De Carvalho L.P.S."/>
            <person name="Shen B."/>
        </authorList>
    </citation>
    <scope>NUCLEOTIDE SEQUENCE [LARGE SCALE GENOMIC DNA]</scope>
    <source>
        <strain evidence="4 5">NPDC002173</strain>
    </source>
</reference>
<proteinExistence type="predicted"/>
<feature type="region of interest" description="Disordered" evidence="1">
    <location>
        <begin position="121"/>
        <end position="162"/>
    </location>
</feature>
<dbReference type="Pfam" id="PF13229">
    <property type="entry name" value="Beta_helix"/>
    <property type="match status" value="1"/>
</dbReference>
<dbReference type="Proteomes" id="UP001602013">
    <property type="component" value="Unassembled WGS sequence"/>
</dbReference>
<protein>
    <submittedName>
        <fullName evidence="4">Right-handed parallel beta-helix repeat-containing protein</fullName>
    </submittedName>
</protein>
<gene>
    <name evidence="4" type="ORF">ACFYXI_30355</name>
</gene>
<sequence length="425" mass="44506">MKKRSVSLAVVALIAAVPGALLSGPASATVNDELLIFVDAKAPKAGTSAASGRDGSTKETALSSIKEAEKVAREKSATSVTVTVAPGLYEPFEWNYAPKGGKITIKSETGKVPDEVLAAADARISKDAPPRDSTPPAKKGTPDEPFDIAPDAGSIPPGRAGAPAVTVSESAQIGSSSLADASIAAVYRCNSTQPDYAIKLGAGDTSYELSGAVVELCRNGGLRIYDAAGLFVHNSLFQYIGNRYNTYGSGNGYGGIHMVGAGPWALITDNRFYNHENLPGSGPSEIHGVYAADGTSNFTLEDNNFGAISGDPVRFRNASNNSTIQYNKFWQTGYVAIVSDWRFDADVCSRGNVFSNNVVGYWTYGGQEFNVGQVGLASDPVTVSVRKWGHDAVRQANVGGCVTSSNPVEPIAFGGGNSYTSVRPW</sequence>
<feature type="signal peptide" evidence="2">
    <location>
        <begin position="1"/>
        <end position="28"/>
    </location>
</feature>
<evidence type="ECO:0000259" key="3">
    <source>
        <dbReference type="Pfam" id="PF13229"/>
    </source>
</evidence>
<evidence type="ECO:0000256" key="2">
    <source>
        <dbReference type="SAM" id="SignalP"/>
    </source>
</evidence>
<dbReference type="InterPro" id="IPR012334">
    <property type="entry name" value="Pectin_lyas_fold"/>
</dbReference>
<name>A0ABW6SYL3_9ACTN</name>
<keyword evidence="2" id="KW-0732">Signal</keyword>
<dbReference type="RefSeq" id="WP_387416171.1">
    <property type="nucleotide sequence ID" value="NZ_JBIASD010000025.1"/>
</dbReference>
<dbReference type="InterPro" id="IPR011050">
    <property type="entry name" value="Pectin_lyase_fold/virulence"/>
</dbReference>
<organism evidence="4 5">
    <name type="scientific">Microtetraspora malaysiensis</name>
    <dbReference type="NCBI Taxonomy" id="161358"/>
    <lineage>
        <taxon>Bacteria</taxon>
        <taxon>Bacillati</taxon>
        <taxon>Actinomycetota</taxon>
        <taxon>Actinomycetes</taxon>
        <taxon>Streptosporangiales</taxon>
        <taxon>Streptosporangiaceae</taxon>
        <taxon>Microtetraspora</taxon>
    </lineage>
</organism>
<keyword evidence="5" id="KW-1185">Reference proteome</keyword>
<dbReference type="Gene3D" id="2.160.20.10">
    <property type="entry name" value="Single-stranded right-handed beta-helix, Pectin lyase-like"/>
    <property type="match status" value="1"/>
</dbReference>
<evidence type="ECO:0000313" key="4">
    <source>
        <dbReference type="EMBL" id="MFF3669897.1"/>
    </source>
</evidence>
<dbReference type="EMBL" id="JBIASD010000025">
    <property type="protein sequence ID" value="MFF3669897.1"/>
    <property type="molecule type" value="Genomic_DNA"/>
</dbReference>
<dbReference type="SUPFAM" id="SSF51126">
    <property type="entry name" value="Pectin lyase-like"/>
    <property type="match status" value="1"/>
</dbReference>
<accession>A0ABW6SYL3</accession>
<comment type="caution">
    <text evidence="4">The sequence shown here is derived from an EMBL/GenBank/DDBJ whole genome shotgun (WGS) entry which is preliminary data.</text>
</comment>
<evidence type="ECO:0000256" key="1">
    <source>
        <dbReference type="SAM" id="MobiDB-lite"/>
    </source>
</evidence>
<evidence type="ECO:0000313" key="5">
    <source>
        <dbReference type="Proteomes" id="UP001602013"/>
    </source>
</evidence>
<dbReference type="InterPro" id="IPR039448">
    <property type="entry name" value="Beta_helix"/>
</dbReference>
<feature type="domain" description="Right handed beta helix" evidence="3">
    <location>
        <begin position="206"/>
        <end position="368"/>
    </location>
</feature>
<feature type="chain" id="PRO_5046520052" evidence="2">
    <location>
        <begin position="29"/>
        <end position="425"/>
    </location>
</feature>